<reference evidence="2 3" key="1">
    <citation type="submission" date="2023-07" db="EMBL/GenBank/DDBJ databases">
        <title>Sorghum-associated microbial communities from plants grown in Nebraska, USA.</title>
        <authorList>
            <person name="Schachtman D."/>
        </authorList>
    </citation>
    <scope>NUCLEOTIDE SEQUENCE [LARGE SCALE GENOMIC DNA]</scope>
    <source>
        <strain evidence="2 3">DS1314</strain>
    </source>
</reference>
<name>A0ABT9W661_9BACL</name>
<accession>A0ABT9W661</accession>
<keyword evidence="1" id="KW-0812">Transmembrane</keyword>
<keyword evidence="3" id="KW-1185">Reference proteome</keyword>
<proteinExistence type="predicted"/>
<feature type="transmembrane region" description="Helical" evidence="1">
    <location>
        <begin position="41"/>
        <end position="60"/>
    </location>
</feature>
<evidence type="ECO:0000313" key="3">
    <source>
        <dbReference type="Proteomes" id="UP001233836"/>
    </source>
</evidence>
<feature type="transmembrane region" description="Helical" evidence="1">
    <location>
        <begin position="12"/>
        <end position="35"/>
    </location>
</feature>
<dbReference type="Proteomes" id="UP001233836">
    <property type="component" value="Unassembled WGS sequence"/>
</dbReference>
<organism evidence="2 3">
    <name type="scientific">Paenibacillus tundrae</name>
    <dbReference type="NCBI Taxonomy" id="528187"/>
    <lineage>
        <taxon>Bacteria</taxon>
        <taxon>Bacillati</taxon>
        <taxon>Bacillota</taxon>
        <taxon>Bacilli</taxon>
        <taxon>Bacillales</taxon>
        <taxon>Paenibacillaceae</taxon>
        <taxon>Paenibacillus</taxon>
    </lineage>
</organism>
<keyword evidence="1" id="KW-1133">Transmembrane helix</keyword>
<dbReference type="EMBL" id="JAUSTI010000001">
    <property type="protein sequence ID" value="MDQ0168732.1"/>
    <property type="molecule type" value="Genomic_DNA"/>
</dbReference>
<sequence length="99" mass="10604">MDVLNTYGGGTDVALILLGILACALGFILLIAGVVVTEAPAAIFGLLMILVGMIALFNANEPIRHEVTLRPGHVIDAVKYEVIEQRGAIYVIKEREVSE</sequence>
<evidence type="ECO:0000256" key="1">
    <source>
        <dbReference type="SAM" id="Phobius"/>
    </source>
</evidence>
<gene>
    <name evidence="2" type="ORF">J2T19_000169</name>
</gene>
<protein>
    <submittedName>
        <fullName evidence="2">Type IV secretory pathway TrbD component</fullName>
    </submittedName>
</protein>
<keyword evidence="1" id="KW-0472">Membrane</keyword>
<comment type="caution">
    <text evidence="2">The sequence shown here is derived from an EMBL/GenBank/DDBJ whole genome shotgun (WGS) entry which is preliminary data.</text>
</comment>
<dbReference type="RefSeq" id="WP_307211974.1">
    <property type="nucleotide sequence ID" value="NZ_JAUSTI010000001.1"/>
</dbReference>
<evidence type="ECO:0000313" key="2">
    <source>
        <dbReference type="EMBL" id="MDQ0168732.1"/>
    </source>
</evidence>